<dbReference type="HAMAP" id="MF_00679">
    <property type="entry name" value="HscA"/>
    <property type="match status" value="1"/>
</dbReference>
<dbReference type="FunFam" id="2.60.34.10:FF:000005">
    <property type="entry name" value="Chaperone protein HscA homolog"/>
    <property type="match status" value="1"/>
</dbReference>
<gene>
    <name evidence="5 7" type="primary">hscA</name>
    <name evidence="7" type="ORF">CE139_21690</name>
</gene>
<dbReference type="SUPFAM" id="SSF100934">
    <property type="entry name" value="Heat shock protein 70kD (HSP70), C-terminal subdomain"/>
    <property type="match status" value="1"/>
</dbReference>
<dbReference type="RefSeq" id="WP_208692292.1">
    <property type="nucleotide sequence ID" value="NZ_CP022198.1"/>
</dbReference>
<dbReference type="PANTHER" id="PTHR19375">
    <property type="entry name" value="HEAT SHOCK PROTEIN 70KDA"/>
    <property type="match status" value="1"/>
</dbReference>
<keyword evidence="3 5" id="KW-0067">ATP-binding</keyword>
<evidence type="ECO:0000256" key="6">
    <source>
        <dbReference type="RuleBase" id="RU003322"/>
    </source>
</evidence>
<reference evidence="7 8" key="1">
    <citation type="submission" date="2017-06" db="EMBL/GenBank/DDBJ databases">
        <title>Evolution towards high GC content and high-temperature stress adaptation in endophytic Pseudomonas oryzihabitans impacted its plant-growth promoting traits.</title>
        <authorList>
            <person name="Nascimento F.X."/>
        </authorList>
    </citation>
    <scope>NUCLEOTIDE SEQUENCE [LARGE SCALE GENOMIC DNA]</scope>
    <source>
        <strain evidence="7 8">MS8</strain>
    </source>
</reference>
<dbReference type="InterPro" id="IPR010236">
    <property type="entry name" value="ISC_FeS_clus_asmbl_HscA"/>
</dbReference>
<dbReference type="Gene3D" id="2.60.34.10">
    <property type="entry name" value="Substrate Binding Domain Of DNAk, Chain A, domain 1"/>
    <property type="match status" value="1"/>
</dbReference>
<protein>
    <recommendedName>
        <fullName evidence="5">Chaperone protein HscA homolog</fullName>
    </recommendedName>
</protein>
<dbReference type="STRING" id="47885.APT59_16410"/>
<evidence type="ECO:0000256" key="1">
    <source>
        <dbReference type="ARBA" id="ARBA00007381"/>
    </source>
</evidence>
<dbReference type="EMBL" id="CP022198">
    <property type="protein sequence ID" value="AXA68306.1"/>
    <property type="molecule type" value="Genomic_DNA"/>
</dbReference>
<evidence type="ECO:0000256" key="2">
    <source>
        <dbReference type="ARBA" id="ARBA00022741"/>
    </source>
</evidence>
<dbReference type="Gene3D" id="1.20.1270.10">
    <property type="match status" value="1"/>
</dbReference>
<dbReference type="GO" id="GO:0140662">
    <property type="term" value="F:ATP-dependent protein folding chaperone"/>
    <property type="evidence" value="ECO:0007669"/>
    <property type="project" value="InterPro"/>
</dbReference>
<evidence type="ECO:0000256" key="4">
    <source>
        <dbReference type="ARBA" id="ARBA00023186"/>
    </source>
</evidence>
<dbReference type="Gene3D" id="3.90.640.10">
    <property type="entry name" value="Actin, Chain A, domain 4"/>
    <property type="match status" value="1"/>
</dbReference>
<dbReference type="InterPro" id="IPR042039">
    <property type="entry name" value="HscA_NBD"/>
</dbReference>
<dbReference type="InterPro" id="IPR013126">
    <property type="entry name" value="Hsp_70_fam"/>
</dbReference>
<organism evidence="7 8">
    <name type="scientific">Pseudomonas oryzihabitans</name>
    <dbReference type="NCBI Taxonomy" id="47885"/>
    <lineage>
        <taxon>Bacteria</taxon>
        <taxon>Pseudomonadati</taxon>
        <taxon>Pseudomonadota</taxon>
        <taxon>Gammaproteobacteria</taxon>
        <taxon>Pseudomonadales</taxon>
        <taxon>Pseudomonadaceae</taxon>
        <taxon>Pseudomonas</taxon>
    </lineage>
</organism>
<dbReference type="NCBIfam" id="TIGR01991">
    <property type="entry name" value="HscA"/>
    <property type="match status" value="1"/>
</dbReference>
<dbReference type="SUPFAM" id="SSF53067">
    <property type="entry name" value="Actin-like ATPase domain"/>
    <property type="match status" value="2"/>
</dbReference>
<dbReference type="PRINTS" id="PR00301">
    <property type="entry name" value="HEATSHOCK70"/>
</dbReference>
<dbReference type="InterPro" id="IPR018181">
    <property type="entry name" value="Heat_shock_70_CS"/>
</dbReference>
<dbReference type="GO" id="GO:0005524">
    <property type="term" value="F:ATP binding"/>
    <property type="evidence" value="ECO:0007669"/>
    <property type="project" value="UniProtKB-KW"/>
</dbReference>
<accession>A0A2Z5AEE8</accession>
<comment type="function">
    <text evidence="5">Chaperone involved in the maturation of iron-sulfur cluster-containing proteins. Has a low intrinsic ATPase activity which is markedly stimulated by HscB.</text>
</comment>
<dbReference type="InterPro" id="IPR043129">
    <property type="entry name" value="ATPase_NBD"/>
</dbReference>
<dbReference type="InterPro" id="IPR029047">
    <property type="entry name" value="HSP70_peptide-bd_sf"/>
</dbReference>
<evidence type="ECO:0000313" key="7">
    <source>
        <dbReference type="EMBL" id="AXA68306.1"/>
    </source>
</evidence>
<dbReference type="Proteomes" id="UP000250579">
    <property type="component" value="Chromosome"/>
</dbReference>
<evidence type="ECO:0000256" key="5">
    <source>
        <dbReference type="HAMAP-Rule" id="MF_00679"/>
    </source>
</evidence>
<dbReference type="PROSITE" id="PS00297">
    <property type="entry name" value="HSP70_1"/>
    <property type="match status" value="1"/>
</dbReference>
<dbReference type="CDD" id="cd10236">
    <property type="entry name" value="ASKHA_NBD_HSP70_HscA"/>
    <property type="match status" value="1"/>
</dbReference>
<keyword evidence="4 5" id="KW-0143">Chaperone</keyword>
<dbReference type="FunFam" id="3.30.420.40:FF:000046">
    <property type="entry name" value="Chaperone protein HscA"/>
    <property type="match status" value="1"/>
</dbReference>
<dbReference type="SUPFAM" id="SSF100920">
    <property type="entry name" value="Heat shock protein 70kD (HSP70), peptide-binding domain"/>
    <property type="match status" value="1"/>
</dbReference>
<proteinExistence type="inferred from homology"/>
<dbReference type="AlphaFoldDB" id="A0A2Z5AEE8"/>
<evidence type="ECO:0000313" key="8">
    <source>
        <dbReference type="Proteomes" id="UP000250579"/>
    </source>
</evidence>
<dbReference type="Pfam" id="PF00012">
    <property type="entry name" value="HSP70"/>
    <property type="match status" value="1"/>
</dbReference>
<name>A0A2Z5AEE8_9PSED</name>
<dbReference type="GO" id="GO:0051082">
    <property type="term" value="F:unfolded protein binding"/>
    <property type="evidence" value="ECO:0007669"/>
    <property type="project" value="InterPro"/>
</dbReference>
<dbReference type="GO" id="GO:0016226">
    <property type="term" value="P:iron-sulfur cluster assembly"/>
    <property type="evidence" value="ECO:0007669"/>
    <property type="project" value="InterPro"/>
</dbReference>
<evidence type="ECO:0000256" key="3">
    <source>
        <dbReference type="ARBA" id="ARBA00022840"/>
    </source>
</evidence>
<dbReference type="InterPro" id="IPR029048">
    <property type="entry name" value="HSP70_C_sf"/>
</dbReference>
<dbReference type="GO" id="GO:0016887">
    <property type="term" value="F:ATP hydrolysis activity"/>
    <property type="evidence" value="ECO:0007669"/>
    <property type="project" value="UniProtKB-UniRule"/>
</dbReference>
<dbReference type="PROSITE" id="PS00329">
    <property type="entry name" value="HSP70_2"/>
    <property type="match status" value="1"/>
</dbReference>
<comment type="similarity">
    <text evidence="1 5 6">Belongs to the heat shock protein 70 family.</text>
</comment>
<dbReference type="Gene3D" id="3.30.420.40">
    <property type="match status" value="2"/>
</dbReference>
<dbReference type="PROSITE" id="PS01036">
    <property type="entry name" value="HSP70_3"/>
    <property type="match status" value="1"/>
</dbReference>
<sequence length="619" mass="65804">MALLQIAEPGMAPKPHQRKLAVGIDLGTTNSLVAAVRSGVAETLPDLQGEVILPSAVRYTAAGVEVGAGAKAAAAQDPFNTILSVKRLMGRGIADVKQLGEQLPYRFVAGESEMPFIDTAAGRKSPVEVSADILRVLRERAEATLGGELVGAVITVPAYFDDAQRQATKDAARFAGLNVLRLLNEPTAAAVAYGLDRGEEGVVAIYDLGGGTFDISILRLTRGVFEVMATGGDSALGGDDFDHAIAGWIIQQAGLSSDLDPGTQRRLLQSACAAKEALSAAERVEVSHGDWTGVLERSAFQGLIAPLVARSLKACRRALRDAEVEPADIAAVVMVGGSTRVPYVREAVGELFDCTPLTDIDPDRVVAIGAALQADSLAGNRAGEELLLLDVIPLSLGLETMGGLMEKIIPRNTTIPVARGQDFTTYRDGQTAMLVHVLQGERELVKDARSLARFELRGFPPMVAGAAKIRVTFQVDADGLLGVSARELSSGVEASVQVKPSYGLTDGEIANMLQDSFRHAGDDMQARALREQQVEARRLIEAVTAALAVDGERLLDAEERQVIELEIGRLAELLDATDLQALEEQTKRLSHVTDAFAARRMNASVKAALAGRRLNDIEE</sequence>
<keyword evidence="2 5" id="KW-0547">Nucleotide-binding</keyword>
<dbReference type="NCBIfam" id="NF003520">
    <property type="entry name" value="PRK05183.1"/>
    <property type="match status" value="1"/>
</dbReference>